<feature type="domain" description="Alpha-L-rhamnosidase concanavalin-like" evidence="3">
    <location>
        <begin position="338"/>
        <end position="455"/>
    </location>
</feature>
<protein>
    <recommendedName>
        <fullName evidence="2">alpha-L-rhamnosidase</fullName>
        <ecNumber evidence="2">3.2.1.40</ecNumber>
    </recommendedName>
</protein>
<dbReference type="EC" id="3.2.1.40" evidence="2"/>
<dbReference type="PIRSF" id="PIRSF010631">
    <property type="entry name" value="A-rhamnsds"/>
    <property type="match status" value="1"/>
</dbReference>
<organism evidence="6">
    <name type="scientific">uncultured Segetibacter sp</name>
    <dbReference type="NCBI Taxonomy" id="481133"/>
    <lineage>
        <taxon>Bacteria</taxon>
        <taxon>Pseudomonadati</taxon>
        <taxon>Bacteroidota</taxon>
        <taxon>Chitinophagia</taxon>
        <taxon>Chitinophagales</taxon>
        <taxon>Chitinophagaceae</taxon>
        <taxon>Segetibacter</taxon>
        <taxon>environmental samples</taxon>
    </lineage>
</organism>
<evidence type="ECO:0000259" key="3">
    <source>
        <dbReference type="Pfam" id="PF05592"/>
    </source>
</evidence>
<feature type="non-terminal residue" evidence="6">
    <location>
        <position position="679"/>
    </location>
</feature>
<dbReference type="SUPFAM" id="SSF48208">
    <property type="entry name" value="Six-hairpin glycosidases"/>
    <property type="match status" value="1"/>
</dbReference>
<dbReference type="InterPro" id="IPR035396">
    <property type="entry name" value="Bac_rhamnosid6H"/>
</dbReference>
<proteinExistence type="predicted"/>
<sequence>MAASPLRADRLTCEYIQNPLGIDIQKPRLSWTLVSDQRNQQQTAYELLVSDNMADIQKAKGNVWQSGKVTSPQSLHIDYNGTPIKSFSRYYWVVKVYNLKGEGSAWSEPAWFETAMLHQNDWQAQWIGDDRKQFERDEDFYKDDPMPLFRKEFTAKKPIAAARLYICGLGYYEAYLNGKKAGDHLLDPGFTKYSKQNLYATYDITSLLQNGGNTAGIMLGNGWWNPLPLQLFGRFNLRSAQQTGRPCVKAQIRVSYTDGSTEVIATDKTWQTAEGPVIRNSVYLGEHYDARLEKSFENAAAKNWKTAVAVQGPSGTLTAQMLPPIRLTKVVKPLGIKEVGKDTFIVDMGQIFAGVARIKVQGPRGTKVTLRYGEDIHPDGRLNYLTSVTGQIKEQFHLSGGPGAPKTAWQQDNYILKGSGTETWSPRFTFHSLRYAEITGWPGKPSLDDIEGLRMNSDLPADGTFLCSNDMFNRLNETIKWTFLSNVFSVQSDCPGREKMGYGGDMVATAEAFIYNFGMANFYRKTIQDFANDQQPDGGITEIAPYTGIADRGYGGESGPLGWQLAFPYLQKQLYDYYGDKQIIKQNYNAFKKQMDFLQAKAINGLFHWDISDHEALDPRPEAFTASAFYYHHALLATEFAGILGKKDDSLKYSKLAADIKVAIVRKYWIPKTGRFDNA</sequence>
<dbReference type="GO" id="GO:0005975">
    <property type="term" value="P:carbohydrate metabolic process"/>
    <property type="evidence" value="ECO:0007669"/>
    <property type="project" value="InterPro"/>
</dbReference>
<feature type="domain" description="Bacterial alpha-L-rhamnosidase N-terminal" evidence="4">
    <location>
        <begin position="157"/>
        <end position="328"/>
    </location>
</feature>
<dbReference type="Pfam" id="PF08531">
    <property type="entry name" value="Bac_rhamnosid_N"/>
    <property type="match status" value="1"/>
</dbReference>
<dbReference type="Pfam" id="PF17389">
    <property type="entry name" value="Bac_rhamnosid6H"/>
    <property type="match status" value="1"/>
</dbReference>
<evidence type="ECO:0000259" key="5">
    <source>
        <dbReference type="Pfam" id="PF17389"/>
    </source>
</evidence>
<dbReference type="Pfam" id="PF25788">
    <property type="entry name" value="Ig_Rha78A_N"/>
    <property type="match status" value="1"/>
</dbReference>
<dbReference type="AlphaFoldDB" id="A0A6J4U0A1"/>
<dbReference type="InterPro" id="IPR012341">
    <property type="entry name" value="6hp_glycosidase-like_sf"/>
</dbReference>
<dbReference type="InterPro" id="IPR016007">
    <property type="entry name" value="Alpha_rhamnosid"/>
</dbReference>
<dbReference type="InterPro" id="IPR013783">
    <property type="entry name" value="Ig-like_fold"/>
</dbReference>
<dbReference type="GO" id="GO:0030596">
    <property type="term" value="F:alpha-L-rhamnosidase activity"/>
    <property type="evidence" value="ECO:0007669"/>
    <property type="project" value="UniProtKB-EC"/>
</dbReference>
<dbReference type="PANTHER" id="PTHR33307">
    <property type="entry name" value="ALPHA-RHAMNOSIDASE (EUROFUNG)"/>
    <property type="match status" value="1"/>
</dbReference>
<evidence type="ECO:0000256" key="1">
    <source>
        <dbReference type="ARBA" id="ARBA00001445"/>
    </source>
</evidence>
<dbReference type="PANTHER" id="PTHR33307:SF6">
    <property type="entry name" value="ALPHA-RHAMNOSIDASE (EUROFUNG)-RELATED"/>
    <property type="match status" value="1"/>
</dbReference>
<dbReference type="Gene3D" id="2.60.120.260">
    <property type="entry name" value="Galactose-binding domain-like"/>
    <property type="match status" value="2"/>
</dbReference>
<name>A0A6J4U0A1_9BACT</name>
<evidence type="ECO:0000259" key="4">
    <source>
        <dbReference type="Pfam" id="PF08531"/>
    </source>
</evidence>
<reference evidence="6" key="1">
    <citation type="submission" date="2020-02" db="EMBL/GenBank/DDBJ databases">
        <authorList>
            <person name="Meier V. D."/>
        </authorList>
    </citation>
    <scope>NUCLEOTIDE SEQUENCE</scope>
    <source>
        <strain evidence="6">AVDCRST_MAG96</strain>
    </source>
</reference>
<feature type="domain" description="Alpha-L-rhamnosidase six-hairpin glycosidase" evidence="5">
    <location>
        <begin position="463"/>
        <end position="677"/>
    </location>
</feature>
<dbReference type="InterPro" id="IPR008902">
    <property type="entry name" value="Rhamnosid_concanavalin"/>
</dbReference>
<dbReference type="Pfam" id="PF05592">
    <property type="entry name" value="Bac_rhamnosid"/>
    <property type="match status" value="1"/>
</dbReference>
<dbReference type="Gene3D" id="2.60.40.10">
    <property type="entry name" value="Immunoglobulins"/>
    <property type="match status" value="1"/>
</dbReference>
<comment type="catalytic activity">
    <reaction evidence="1">
        <text>Hydrolysis of terminal non-reducing alpha-L-rhamnose residues in alpha-L-rhamnosides.</text>
        <dbReference type="EC" id="3.2.1.40"/>
    </reaction>
</comment>
<evidence type="ECO:0000313" key="6">
    <source>
        <dbReference type="EMBL" id="CAA9537326.1"/>
    </source>
</evidence>
<gene>
    <name evidence="6" type="ORF">AVDCRST_MAG96-4018</name>
</gene>
<evidence type="ECO:0000256" key="2">
    <source>
        <dbReference type="ARBA" id="ARBA00012652"/>
    </source>
</evidence>
<dbReference type="Gene3D" id="1.50.10.10">
    <property type="match status" value="1"/>
</dbReference>
<dbReference type="EMBL" id="CADCVN010001571">
    <property type="protein sequence ID" value="CAA9537326.1"/>
    <property type="molecule type" value="Genomic_DNA"/>
</dbReference>
<accession>A0A6J4U0A1</accession>
<dbReference type="InterPro" id="IPR008928">
    <property type="entry name" value="6-hairpin_glycosidase_sf"/>
</dbReference>
<dbReference type="InterPro" id="IPR013737">
    <property type="entry name" value="Bac_rhamnosid_N"/>
</dbReference>